<dbReference type="InterPro" id="IPR036388">
    <property type="entry name" value="WH-like_DNA-bd_sf"/>
</dbReference>
<dbReference type="GO" id="GO:0003677">
    <property type="term" value="F:DNA binding"/>
    <property type="evidence" value="ECO:0007669"/>
    <property type="project" value="UniProtKB-KW"/>
</dbReference>
<gene>
    <name evidence="6" type="ORF">C4N9_06465</name>
</gene>
<keyword evidence="7" id="KW-1185">Reference proteome</keyword>
<dbReference type="EMBL" id="QEYD01000003">
    <property type="protein sequence ID" value="PWE30325.1"/>
    <property type="molecule type" value="Genomic_DNA"/>
</dbReference>
<dbReference type="Gene3D" id="1.10.10.10">
    <property type="entry name" value="Winged helix-like DNA-binding domain superfamily/Winged helix DNA-binding domain"/>
    <property type="match status" value="1"/>
</dbReference>
<dbReference type="PROSITE" id="PS51063">
    <property type="entry name" value="HTH_CRP_2"/>
    <property type="match status" value="1"/>
</dbReference>
<dbReference type="CDD" id="cd00038">
    <property type="entry name" value="CAP_ED"/>
    <property type="match status" value="1"/>
</dbReference>
<dbReference type="InterPro" id="IPR012318">
    <property type="entry name" value="HTH_CRP"/>
</dbReference>
<dbReference type="InterPro" id="IPR050397">
    <property type="entry name" value="Env_Response_Regulators"/>
</dbReference>
<evidence type="ECO:0000259" key="5">
    <source>
        <dbReference type="PROSITE" id="PS51063"/>
    </source>
</evidence>
<reference evidence="6 7" key="1">
    <citation type="submission" date="2018-05" db="EMBL/GenBank/DDBJ databases">
        <title>Pararhodobacter marina sp. nov., isolated from deep-sea water of the Indian Ocean.</title>
        <authorList>
            <person name="Lai Q.Sr."/>
            <person name="Liu X."/>
            <person name="Shao Z."/>
        </authorList>
    </citation>
    <scope>NUCLEOTIDE SEQUENCE [LARGE SCALE GENOMIC DNA]</scope>
    <source>
        <strain evidence="6 7">CIC4N-9</strain>
    </source>
</reference>
<sequence>MGAGWAAAAFAGLDAPDIARLDALPVHALPAGTRLFGPGEQAQGFAVILSGRVEVSLTGASGREILLYAIEPGQSCIQSTLGLMGDEPYTGEAITVRDTRLALIPAPLFRALMDRSGPFRAQVFHAFATRMSEMTQLLERVAFTRVEARLAQALLDLGPEGLVTATHAELAARIGSAREVVSRRLEALARRGLVGTERGRILLRDLPGLRQLASVG</sequence>
<dbReference type="Pfam" id="PF00027">
    <property type="entry name" value="cNMP_binding"/>
    <property type="match status" value="1"/>
</dbReference>
<dbReference type="InterPro" id="IPR014710">
    <property type="entry name" value="RmlC-like_jellyroll"/>
</dbReference>
<organism evidence="6 7">
    <name type="scientific">Pararhodobacter marinus</name>
    <dbReference type="NCBI Taxonomy" id="2184063"/>
    <lineage>
        <taxon>Bacteria</taxon>
        <taxon>Pseudomonadati</taxon>
        <taxon>Pseudomonadota</taxon>
        <taxon>Alphaproteobacteria</taxon>
        <taxon>Rhodobacterales</taxon>
        <taxon>Paracoccaceae</taxon>
        <taxon>Pararhodobacter</taxon>
    </lineage>
</organism>
<protein>
    <submittedName>
        <fullName evidence="6">Crp/Fnr family transcriptional regulator</fullName>
    </submittedName>
</protein>
<proteinExistence type="predicted"/>
<dbReference type="PROSITE" id="PS50042">
    <property type="entry name" value="CNMP_BINDING_3"/>
    <property type="match status" value="1"/>
</dbReference>
<dbReference type="SMART" id="SM00100">
    <property type="entry name" value="cNMP"/>
    <property type="match status" value="1"/>
</dbReference>
<evidence type="ECO:0000256" key="3">
    <source>
        <dbReference type="ARBA" id="ARBA00023163"/>
    </source>
</evidence>
<dbReference type="Gene3D" id="2.60.120.10">
    <property type="entry name" value="Jelly Rolls"/>
    <property type="match status" value="1"/>
</dbReference>
<dbReference type="SUPFAM" id="SSF51206">
    <property type="entry name" value="cAMP-binding domain-like"/>
    <property type="match status" value="1"/>
</dbReference>
<dbReference type="SUPFAM" id="SSF46785">
    <property type="entry name" value="Winged helix' DNA-binding domain"/>
    <property type="match status" value="1"/>
</dbReference>
<evidence type="ECO:0000313" key="7">
    <source>
        <dbReference type="Proteomes" id="UP000244940"/>
    </source>
</evidence>
<dbReference type="Pfam" id="PF13545">
    <property type="entry name" value="HTH_Crp_2"/>
    <property type="match status" value="1"/>
</dbReference>
<dbReference type="GO" id="GO:0003700">
    <property type="term" value="F:DNA-binding transcription factor activity"/>
    <property type="evidence" value="ECO:0007669"/>
    <property type="project" value="TreeGrafter"/>
</dbReference>
<feature type="domain" description="HTH crp-type" evidence="5">
    <location>
        <begin position="144"/>
        <end position="207"/>
    </location>
</feature>
<feature type="domain" description="Cyclic nucleotide-binding" evidence="4">
    <location>
        <begin position="21"/>
        <end position="130"/>
    </location>
</feature>
<dbReference type="PANTHER" id="PTHR24567">
    <property type="entry name" value="CRP FAMILY TRANSCRIPTIONAL REGULATORY PROTEIN"/>
    <property type="match status" value="1"/>
</dbReference>
<dbReference type="AlphaFoldDB" id="A0A2U2CEJ9"/>
<comment type="caution">
    <text evidence="6">The sequence shown here is derived from an EMBL/GenBank/DDBJ whole genome shotgun (WGS) entry which is preliminary data.</text>
</comment>
<evidence type="ECO:0000256" key="2">
    <source>
        <dbReference type="ARBA" id="ARBA00023125"/>
    </source>
</evidence>
<keyword evidence="2" id="KW-0238">DNA-binding</keyword>
<dbReference type="OrthoDB" id="9776746at2"/>
<keyword evidence="3" id="KW-0804">Transcription</keyword>
<dbReference type="GO" id="GO:0005829">
    <property type="term" value="C:cytosol"/>
    <property type="evidence" value="ECO:0007669"/>
    <property type="project" value="TreeGrafter"/>
</dbReference>
<dbReference type="SMART" id="SM00419">
    <property type="entry name" value="HTH_CRP"/>
    <property type="match status" value="1"/>
</dbReference>
<dbReference type="InterPro" id="IPR018490">
    <property type="entry name" value="cNMP-bd_dom_sf"/>
</dbReference>
<keyword evidence="1" id="KW-0805">Transcription regulation</keyword>
<accession>A0A2U2CEJ9</accession>
<evidence type="ECO:0000259" key="4">
    <source>
        <dbReference type="PROSITE" id="PS50042"/>
    </source>
</evidence>
<name>A0A2U2CEJ9_9RHOB</name>
<evidence type="ECO:0000256" key="1">
    <source>
        <dbReference type="ARBA" id="ARBA00023015"/>
    </source>
</evidence>
<dbReference type="RefSeq" id="WP_109532469.1">
    <property type="nucleotide sequence ID" value="NZ_QEYD01000003.1"/>
</dbReference>
<dbReference type="Proteomes" id="UP000244940">
    <property type="component" value="Unassembled WGS sequence"/>
</dbReference>
<dbReference type="InterPro" id="IPR000595">
    <property type="entry name" value="cNMP-bd_dom"/>
</dbReference>
<dbReference type="GeneID" id="94364525"/>
<dbReference type="PANTHER" id="PTHR24567:SF74">
    <property type="entry name" value="HTH-TYPE TRANSCRIPTIONAL REGULATOR ARCR"/>
    <property type="match status" value="1"/>
</dbReference>
<evidence type="ECO:0000313" key="6">
    <source>
        <dbReference type="EMBL" id="PWE30325.1"/>
    </source>
</evidence>
<dbReference type="InterPro" id="IPR036390">
    <property type="entry name" value="WH_DNA-bd_sf"/>
</dbReference>